<proteinExistence type="predicted"/>
<accession>A0A6A4I6X5</accession>
<evidence type="ECO:0000313" key="2">
    <source>
        <dbReference type="Proteomes" id="UP000799118"/>
    </source>
</evidence>
<organism evidence="1 2">
    <name type="scientific">Gymnopus androsaceus JB14</name>
    <dbReference type="NCBI Taxonomy" id="1447944"/>
    <lineage>
        <taxon>Eukaryota</taxon>
        <taxon>Fungi</taxon>
        <taxon>Dikarya</taxon>
        <taxon>Basidiomycota</taxon>
        <taxon>Agaricomycotina</taxon>
        <taxon>Agaricomycetes</taxon>
        <taxon>Agaricomycetidae</taxon>
        <taxon>Agaricales</taxon>
        <taxon>Marasmiineae</taxon>
        <taxon>Omphalotaceae</taxon>
        <taxon>Gymnopus</taxon>
    </lineage>
</organism>
<dbReference type="Proteomes" id="UP000799118">
    <property type="component" value="Unassembled WGS sequence"/>
</dbReference>
<gene>
    <name evidence="1" type="ORF">BT96DRAFT_748851</name>
</gene>
<name>A0A6A4I6X5_9AGAR</name>
<dbReference type="EMBL" id="ML769408">
    <property type="protein sequence ID" value="KAE9405613.1"/>
    <property type="molecule type" value="Genomic_DNA"/>
</dbReference>
<reference evidence="1" key="1">
    <citation type="journal article" date="2019" name="Environ. Microbiol.">
        <title>Fungal ecological strategies reflected in gene transcription - a case study of two litter decomposers.</title>
        <authorList>
            <person name="Barbi F."/>
            <person name="Kohler A."/>
            <person name="Barry K."/>
            <person name="Baskaran P."/>
            <person name="Daum C."/>
            <person name="Fauchery L."/>
            <person name="Ihrmark K."/>
            <person name="Kuo A."/>
            <person name="LaButti K."/>
            <person name="Lipzen A."/>
            <person name="Morin E."/>
            <person name="Grigoriev I.V."/>
            <person name="Henrissat B."/>
            <person name="Lindahl B."/>
            <person name="Martin F."/>
        </authorList>
    </citation>
    <scope>NUCLEOTIDE SEQUENCE</scope>
    <source>
        <strain evidence="1">JB14</strain>
    </source>
</reference>
<evidence type="ECO:0000313" key="1">
    <source>
        <dbReference type="EMBL" id="KAE9405613.1"/>
    </source>
</evidence>
<sequence>YRWVPTFGHAIIRWFANNISELKQLARHDFENVLQTSLPYFEGLFIMEDGDDSVEQFIQDFLFTCLTWQGFAKLCMHVDATLDQFEKWTAELGESFRSLEELNDCFDTKELPKEQGARMRQTTKNITKKSSGKGPKRVKFNNSTAKTHLLGDFPWCIKYFGTSDSYDTRIVCTFFCMS</sequence>
<protein>
    <submittedName>
        <fullName evidence="1">Uncharacterized protein</fullName>
    </submittedName>
</protein>
<keyword evidence="2" id="KW-1185">Reference proteome</keyword>
<feature type="non-terminal residue" evidence="1">
    <location>
        <position position="1"/>
    </location>
</feature>
<dbReference type="OrthoDB" id="3044220at2759"/>
<dbReference type="AlphaFoldDB" id="A0A6A4I6X5"/>
<feature type="non-terminal residue" evidence="1">
    <location>
        <position position="178"/>
    </location>
</feature>